<dbReference type="Proteomes" id="UP000311713">
    <property type="component" value="Unassembled WGS sequence"/>
</dbReference>
<reference evidence="2 3" key="1">
    <citation type="submission" date="2019-06" db="EMBL/GenBank/DDBJ databases">
        <title>Draft genome of Streptomyces sedi sp. JCM16909.</title>
        <authorList>
            <person name="Klykleung N."/>
            <person name="Tanasupawat S."/>
            <person name="Kudo T."/>
            <person name="Yuki M."/>
            <person name="Ohkuma M."/>
        </authorList>
    </citation>
    <scope>NUCLEOTIDE SEQUENCE [LARGE SCALE GENOMIC DNA]</scope>
    <source>
        <strain evidence="2 3">JCM 16909</strain>
    </source>
</reference>
<protein>
    <submittedName>
        <fullName evidence="2">Uncharacterized protein</fullName>
    </submittedName>
</protein>
<keyword evidence="3" id="KW-1185">Reference proteome</keyword>
<sequence>MTTKGEAPEPEAGAKPDEPATPGEVSTEQPAEAVSEGAAEPDGDPEDDLDVLLDGVATGAVPVSGVFAPGAIINYGSVEGDQHVSNTRGARQGRRASIQEGPIFAEEILEAQHGFAEPEWFAHALRRLDTGLLVLSGAPGAGRRTAALNLLHRHCGSMTLRAVDGTVDLSRWHPSGQQVRGYLVDGLSVPRQLLEGWRVNQLISRLRDAEARMVIVIPDAHDLHRDLKAALRHPPLRCVPPPASEVFQARLAARIPHDARRQRLLDSVGGETLKELLAQQLAPRDVVELVEELASGNTDGRRLRERMSFLAEEEARALIQRSRESSGDLAFLLATSVFEGLDYRVVREEADRLLELADGRLDHVIPGSRQEEESRPNPQYVLNHSLRDLTSNIDAEVMPAEVNSAAGYDYAVEPVRFARHGQAEAVLRHVWRQYGQMARLITEWLEKVPGEKELVRPVGRTMGMAAQWGGGRRALAHISTLAKSERRTSQQIAAVALGIASDDPVLAGEIRYRLAGWSGRQSAHVRSTVALTCASPYGIARPRHALRLLGDVLRGTDAVGEYRVTNAVVVALSELFRAGNQTEVLERLSSWAEIPGDRGTVALTTFTRLIHQDTSWFSAQLVEGGESAERVITLVHRGLNEEEHFHRTAGAMLTWCRVATWDDRVRLGVEALLSALSHGMYHGVFRLFVTIDRHEDPALAGKAIAHQALVAWRQGEPQPGPTTDESRSTAP</sequence>
<accession>A0A5C4V367</accession>
<dbReference type="AlphaFoldDB" id="A0A5C4V367"/>
<organism evidence="2 3">
    <name type="scientific">Streptomyces sedi</name>
    <dbReference type="NCBI Taxonomy" id="555059"/>
    <lineage>
        <taxon>Bacteria</taxon>
        <taxon>Bacillati</taxon>
        <taxon>Actinomycetota</taxon>
        <taxon>Actinomycetes</taxon>
        <taxon>Kitasatosporales</taxon>
        <taxon>Streptomycetaceae</taxon>
        <taxon>Streptomyces</taxon>
    </lineage>
</organism>
<dbReference type="EMBL" id="VDGT01000009">
    <property type="protein sequence ID" value="TNM29856.1"/>
    <property type="molecule type" value="Genomic_DNA"/>
</dbReference>
<dbReference type="OrthoDB" id="4033240at2"/>
<name>A0A5C4V367_9ACTN</name>
<evidence type="ECO:0000313" key="3">
    <source>
        <dbReference type="Proteomes" id="UP000311713"/>
    </source>
</evidence>
<feature type="region of interest" description="Disordered" evidence="1">
    <location>
        <begin position="1"/>
        <end position="49"/>
    </location>
</feature>
<dbReference type="RefSeq" id="WP_139645050.1">
    <property type="nucleotide sequence ID" value="NZ_BAAAZS010000153.1"/>
</dbReference>
<evidence type="ECO:0000313" key="2">
    <source>
        <dbReference type="EMBL" id="TNM29856.1"/>
    </source>
</evidence>
<evidence type="ECO:0000256" key="1">
    <source>
        <dbReference type="SAM" id="MobiDB-lite"/>
    </source>
</evidence>
<gene>
    <name evidence="2" type="ORF">FH715_14045</name>
</gene>
<comment type="caution">
    <text evidence="2">The sequence shown here is derived from an EMBL/GenBank/DDBJ whole genome shotgun (WGS) entry which is preliminary data.</text>
</comment>
<proteinExistence type="predicted"/>
<feature type="compositionally biased region" description="Acidic residues" evidence="1">
    <location>
        <begin position="39"/>
        <end position="49"/>
    </location>
</feature>